<evidence type="ECO:0000313" key="2">
    <source>
        <dbReference type="Proteomes" id="UP000257109"/>
    </source>
</evidence>
<comment type="caution">
    <text evidence="1">The sequence shown here is derived from an EMBL/GenBank/DDBJ whole genome shotgun (WGS) entry which is preliminary data.</text>
</comment>
<protein>
    <submittedName>
        <fullName evidence="1">Uncharacterized protein</fullName>
    </submittedName>
</protein>
<accession>A0A371GGK4</accession>
<dbReference type="Proteomes" id="UP000257109">
    <property type="component" value="Unassembled WGS sequence"/>
</dbReference>
<proteinExistence type="predicted"/>
<dbReference type="EMBL" id="QJKJ01005605">
    <property type="protein sequence ID" value="RDX89688.1"/>
    <property type="molecule type" value="Genomic_DNA"/>
</dbReference>
<sequence>MPVTFHETQSFLVNLQLQGESIAEVKFVLGQEKPTLVPQQIELYKPEVNVPEDDNDSKKVIDNMPITLRKGKRLCVRYLMYRIFQFICIDRLFL</sequence>
<name>A0A371GGK4_MUCPR</name>
<feature type="non-terminal residue" evidence="1">
    <location>
        <position position="1"/>
    </location>
</feature>
<evidence type="ECO:0000313" key="1">
    <source>
        <dbReference type="EMBL" id="RDX89688.1"/>
    </source>
</evidence>
<dbReference type="AlphaFoldDB" id="A0A371GGK4"/>
<organism evidence="1 2">
    <name type="scientific">Mucuna pruriens</name>
    <name type="common">Velvet bean</name>
    <name type="synonym">Dolichos pruriens</name>
    <dbReference type="NCBI Taxonomy" id="157652"/>
    <lineage>
        <taxon>Eukaryota</taxon>
        <taxon>Viridiplantae</taxon>
        <taxon>Streptophyta</taxon>
        <taxon>Embryophyta</taxon>
        <taxon>Tracheophyta</taxon>
        <taxon>Spermatophyta</taxon>
        <taxon>Magnoliopsida</taxon>
        <taxon>eudicotyledons</taxon>
        <taxon>Gunneridae</taxon>
        <taxon>Pentapetalae</taxon>
        <taxon>rosids</taxon>
        <taxon>fabids</taxon>
        <taxon>Fabales</taxon>
        <taxon>Fabaceae</taxon>
        <taxon>Papilionoideae</taxon>
        <taxon>50 kb inversion clade</taxon>
        <taxon>NPAAA clade</taxon>
        <taxon>indigoferoid/millettioid clade</taxon>
        <taxon>Phaseoleae</taxon>
        <taxon>Mucuna</taxon>
    </lineage>
</organism>
<reference evidence="1" key="1">
    <citation type="submission" date="2018-05" db="EMBL/GenBank/DDBJ databases">
        <title>Draft genome of Mucuna pruriens seed.</title>
        <authorList>
            <person name="Nnadi N.E."/>
            <person name="Vos R."/>
            <person name="Hasami M.H."/>
            <person name="Devisetty U.K."/>
            <person name="Aguiy J.C."/>
        </authorList>
    </citation>
    <scope>NUCLEOTIDE SEQUENCE [LARGE SCALE GENOMIC DNA]</scope>
    <source>
        <strain evidence="1">JCA_2017</strain>
    </source>
</reference>
<gene>
    <name evidence="1" type="ORF">CR513_28559</name>
</gene>
<keyword evidence="2" id="KW-1185">Reference proteome</keyword>